<sequence length="163" mass="17484">MGCTSARSRWRQEPAMLGLLPVTALGLAAAPPAAAVPAAGRLVSAAATSESRPCRDLLAKVYPTRVQCRQHSVTLPETSLAPVSLNFCSFQLRQHTYTAVLDILMIVFSTHRGGSVAGLRGWVVAMASAVLGQEEPWEPGTEFSPTAPAEAQSRFCPWPQQQR</sequence>
<name>R0K7N3_ANAPL</name>
<gene>
    <name evidence="3" type="ORF">Anapl_06778</name>
</gene>
<proteinExistence type="predicted"/>
<evidence type="ECO:0000313" key="4">
    <source>
        <dbReference type="Proteomes" id="UP000296049"/>
    </source>
</evidence>
<accession>R0K7N3</accession>
<protein>
    <submittedName>
        <fullName evidence="3">Uncharacterized protein</fullName>
    </submittedName>
</protein>
<keyword evidence="4" id="KW-1185">Reference proteome</keyword>
<feature type="region of interest" description="Disordered" evidence="1">
    <location>
        <begin position="136"/>
        <end position="163"/>
    </location>
</feature>
<keyword evidence="2" id="KW-0732">Signal</keyword>
<dbReference type="EMBL" id="KB742660">
    <property type="protein sequence ID" value="EOB05792.1"/>
    <property type="molecule type" value="Genomic_DNA"/>
</dbReference>
<feature type="signal peptide" evidence="2">
    <location>
        <begin position="1"/>
        <end position="35"/>
    </location>
</feature>
<evidence type="ECO:0000256" key="2">
    <source>
        <dbReference type="SAM" id="SignalP"/>
    </source>
</evidence>
<feature type="chain" id="PRO_5004354050" evidence="2">
    <location>
        <begin position="36"/>
        <end position="163"/>
    </location>
</feature>
<organism evidence="3 4">
    <name type="scientific">Anas platyrhynchos</name>
    <name type="common">Mallard</name>
    <name type="synonym">Anas boschas</name>
    <dbReference type="NCBI Taxonomy" id="8839"/>
    <lineage>
        <taxon>Eukaryota</taxon>
        <taxon>Metazoa</taxon>
        <taxon>Chordata</taxon>
        <taxon>Craniata</taxon>
        <taxon>Vertebrata</taxon>
        <taxon>Euteleostomi</taxon>
        <taxon>Archelosauria</taxon>
        <taxon>Archosauria</taxon>
        <taxon>Dinosauria</taxon>
        <taxon>Saurischia</taxon>
        <taxon>Theropoda</taxon>
        <taxon>Coelurosauria</taxon>
        <taxon>Aves</taxon>
        <taxon>Neognathae</taxon>
        <taxon>Galloanserae</taxon>
        <taxon>Anseriformes</taxon>
        <taxon>Anatidae</taxon>
        <taxon>Anatinae</taxon>
        <taxon>Anas</taxon>
    </lineage>
</organism>
<dbReference type="AlphaFoldDB" id="R0K7N3"/>
<evidence type="ECO:0000256" key="1">
    <source>
        <dbReference type="SAM" id="MobiDB-lite"/>
    </source>
</evidence>
<dbReference type="Proteomes" id="UP000296049">
    <property type="component" value="Unassembled WGS sequence"/>
</dbReference>
<reference evidence="4" key="1">
    <citation type="journal article" date="2013" name="Nat. Genet.">
        <title>The duck genome and transcriptome provide insight into an avian influenza virus reservoir species.</title>
        <authorList>
            <person name="Huang Y."/>
            <person name="Li Y."/>
            <person name="Burt D.W."/>
            <person name="Chen H."/>
            <person name="Zhang Y."/>
            <person name="Qian W."/>
            <person name="Kim H."/>
            <person name="Gan S."/>
            <person name="Zhao Y."/>
            <person name="Li J."/>
            <person name="Yi K."/>
            <person name="Feng H."/>
            <person name="Zhu P."/>
            <person name="Li B."/>
            <person name="Liu Q."/>
            <person name="Fairley S."/>
            <person name="Magor K.E."/>
            <person name="Du Z."/>
            <person name="Hu X."/>
            <person name="Goodman L."/>
            <person name="Tafer H."/>
            <person name="Vignal A."/>
            <person name="Lee T."/>
            <person name="Kim K.W."/>
            <person name="Sheng Z."/>
            <person name="An Y."/>
            <person name="Searle S."/>
            <person name="Herrero J."/>
            <person name="Groenen M.A."/>
            <person name="Crooijmans R.P."/>
            <person name="Faraut T."/>
            <person name="Cai Q."/>
            <person name="Webster R.G."/>
            <person name="Aldridge J.R."/>
            <person name="Warren W.C."/>
            <person name="Bartschat S."/>
            <person name="Kehr S."/>
            <person name="Marz M."/>
            <person name="Stadler P.F."/>
            <person name="Smith J."/>
            <person name="Kraus R.H."/>
            <person name="Zhao Y."/>
            <person name="Ren L."/>
            <person name="Fei J."/>
            <person name="Morisson M."/>
            <person name="Kaiser P."/>
            <person name="Griffin D.K."/>
            <person name="Rao M."/>
            <person name="Pitel F."/>
            <person name="Wang J."/>
            <person name="Li N."/>
        </authorList>
    </citation>
    <scope>NUCLEOTIDE SEQUENCE [LARGE SCALE GENOMIC DNA]</scope>
</reference>
<evidence type="ECO:0000313" key="3">
    <source>
        <dbReference type="EMBL" id="EOB05792.1"/>
    </source>
</evidence>